<evidence type="ECO:0000313" key="2">
    <source>
        <dbReference type="Proteomes" id="UP000684084"/>
    </source>
</evidence>
<proteinExistence type="predicted"/>
<dbReference type="AlphaFoldDB" id="A0A916EH99"/>
<accession>A0A916EH99</accession>
<comment type="caution">
    <text evidence="1">The sequence shown here is derived from an EMBL/GenBank/DDBJ whole genome shotgun (WGS) entry which is preliminary data.</text>
</comment>
<organism evidence="1 2">
    <name type="scientific">Rhizophagus irregularis</name>
    <dbReference type="NCBI Taxonomy" id="588596"/>
    <lineage>
        <taxon>Eukaryota</taxon>
        <taxon>Fungi</taxon>
        <taxon>Fungi incertae sedis</taxon>
        <taxon>Mucoromycota</taxon>
        <taxon>Glomeromycotina</taxon>
        <taxon>Glomeromycetes</taxon>
        <taxon>Glomerales</taxon>
        <taxon>Glomeraceae</taxon>
        <taxon>Rhizophagus</taxon>
    </lineage>
</organism>
<protein>
    <submittedName>
        <fullName evidence="1">Uncharacterized protein</fullName>
    </submittedName>
</protein>
<dbReference type="EMBL" id="CAGKOT010000058">
    <property type="protein sequence ID" value="CAB5387360.1"/>
    <property type="molecule type" value="Genomic_DNA"/>
</dbReference>
<sequence>MSYLKWNDDITGLGIVDNNPFNKFLYKRIGVYFISNFLNLNNEFHQFQVNDTKSLSGQILSFEDCSIKFIINHENKHVLKFEEVSKLEGLGWIEYSFKISEDSSGLEYSIQPSIEVKCLNMQVDYIRFIYDYYKKIS</sequence>
<evidence type="ECO:0000313" key="1">
    <source>
        <dbReference type="EMBL" id="CAB5387360.1"/>
    </source>
</evidence>
<name>A0A916EH99_9GLOM</name>
<reference evidence="1" key="1">
    <citation type="submission" date="2020-05" db="EMBL/GenBank/DDBJ databases">
        <authorList>
            <person name="Rincon C."/>
            <person name="Sanders R I."/>
            <person name="Robbins C."/>
            <person name="Chaturvedi A."/>
        </authorList>
    </citation>
    <scope>NUCLEOTIDE SEQUENCE</scope>
    <source>
        <strain evidence="1">CHB12</strain>
    </source>
</reference>
<dbReference type="OrthoDB" id="2319538at2759"/>
<gene>
    <name evidence="1" type="ORF">CHRIB12_LOCUS20103</name>
</gene>
<dbReference type="Proteomes" id="UP000684084">
    <property type="component" value="Unassembled WGS sequence"/>
</dbReference>